<sequence>MIRRTAHAGHKNNSDDITITSSFATFYINPPHPLFAQPYSSVPAKWSTPRTSDWASFNFGGPAIGSFLEGPCFDGVGNLYVVDVPFGRIFRISTDKTWALLAKYDGCPNGLKCTPDGRIIVADNRLRLVEIGSDTGRVTVLVYFTDQGQSGLQEQSGSVYRWNQISGATERVLSNMPSPNGLVLAADGSRLFFAVTRSNAIWRAPFVPDGGVSKVGVFLNLSGGGGPDGVAVDAEGGLIVAQPGIAACQLIGFHHLV</sequence>
<dbReference type="SUPFAM" id="SSF63829">
    <property type="entry name" value="Calcium-dependent phosphotriesterase"/>
    <property type="match status" value="1"/>
</dbReference>
<dbReference type="Gene3D" id="2.120.10.30">
    <property type="entry name" value="TolB, C-terminal domain"/>
    <property type="match status" value="1"/>
</dbReference>
<evidence type="ECO:0000313" key="3">
    <source>
        <dbReference type="Proteomes" id="UP000076874"/>
    </source>
</evidence>
<evidence type="ECO:0000313" key="2">
    <source>
        <dbReference type="EMBL" id="OAA56730.1"/>
    </source>
</evidence>
<keyword evidence="3" id="KW-1185">Reference proteome</keyword>
<dbReference type="PANTHER" id="PTHR47572">
    <property type="entry name" value="LIPOPROTEIN-RELATED"/>
    <property type="match status" value="1"/>
</dbReference>
<dbReference type="InterPro" id="IPR013658">
    <property type="entry name" value="SGL"/>
</dbReference>
<dbReference type="PANTHER" id="PTHR47572:SF5">
    <property type="entry name" value="BLR2277 PROTEIN"/>
    <property type="match status" value="1"/>
</dbReference>
<comment type="caution">
    <text evidence="2">The sequence shown here is derived from an EMBL/GenBank/DDBJ whole genome shotgun (WGS) entry which is preliminary data.</text>
</comment>
<accession>A0A167PJS9</accession>
<gene>
    <name evidence="2" type="ORF">SPI_07737</name>
</gene>
<dbReference type="Proteomes" id="UP000076874">
    <property type="component" value="Unassembled WGS sequence"/>
</dbReference>
<name>A0A167PJS9_9HYPO</name>
<dbReference type="STRING" id="1081102.A0A167PJS9"/>
<dbReference type="AlphaFoldDB" id="A0A167PJS9"/>
<feature type="domain" description="SMP-30/Gluconolactonase/LRE-like region" evidence="1">
    <location>
        <begin position="142"/>
        <end position="245"/>
    </location>
</feature>
<reference evidence="2 3" key="1">
    <citation type="journal article" date="2016" name="Genome Biol. Evol.">
        <title>Divergent and convergent evolution of fungal pathogenicity.</title>
        <authorList>
            <person name="Shang Y."/>
            <person name="Xiao G."/>
            <person name="Zheng P."/>
            <person name="Cen K."/>
            <person name="Zhan S."/>
            <person name="Wang C."/>
        </authorList>
    </citation>
    <scope>NUCLEOTIDE SEQUENCE [LARGE SCALE GENOMIC DNA]</scope>
    <source>
        <strain evidence="2 3">RCEF 264</strain>
    </source>
</reference>
<protein>
    <submittedName>
        <fullName evidence="2">Six-bladed beta-propeller, TolB-like protein</fullName>
    </submittedName>
</protein>
<proteinExistence type="predicted"/>
<evidence type="ECO:0000259" key="1">
    <source>
        <dbReference type="Pfam" id="PF08450"/>
    </source>
</evidence>
<dbReference type="InterPro" id="IPR051262">
    <property type="entry name" value="SMP-30/CGR1_Lactonase"/>
</dbReference>
<dbReference type="OrthoDB" id="423498at2759"/>
<dbReference type="InterPro" id="IPR011042">
    <property type="entry name" value="6-blade_b-propeller_TolB-like"/>
</dbReference>
<dbReference type="EMBL" id="AZHD01000016">
    <property type="protein sequence ID" value="OAA56730.1"/>
    <property type="molecule type" value="Genomic_DNA"/>
</dbReference>
<organism evidence="2 3">
    <name type="scientific">Niveomyces insectorum RCEF 264</name>
    <dbReference type="NCBI Taxonomy" id="1081102"/>
    <lineage>
        <taxon>Eukaryota</taxon>
        <taxon>Fungi</taxon>
        <taxon>Dikarya</taxon>
        <taxon>Ascomycota</taxon>
        <taxon>Pezizomycotina</taxon>
        <taxon>Sordariomycetes</taxon>
        <taxon>Hypocreomycetidae</taxon>
        <taxon>Hypocreales</taxon>
        <taxon>Cordycipitaceae</taxon>
        <taxon>Niveomyces</taxon>
    </lineage>
</organism>
<dbReference type="Pfam" id="PF08450">
    <property type="entry name" value="SGL"/>
    <property type="match status" value="1"/>
</dbReference>